<comment type="caution">
    <text evidence="2">The sequence shown here is derived from an EMBL/GenBank/DDBJ whole genome shotgun (WGS) entry which is preliminary data.</text>
</comment>
<dbReference type="EMBL" id="BMRJ01000002">
    <property type="protein sequence ID" value="GGR27564.1"/>
    <property type="molecule type" value="Genomic_DNA"/>
</dbReference>
<evidence type="ECO:0000313" key="2">
    <source>
        <dbReference type="EMBL" id="GGR27564.1"/>
    </source>
</evidence>
<dbReference type="PANTHER" id="PTHR34109">
    <property type="entry name" value="BNAUNNG04460D PROTEIN-RELATED"/>
    <property type="match status" value="1"/>
</dbReference>
<organism evidence="2 3">
    <name type="scientific">Agromyces mediolanus</name>
    <name type="common">Corynebacterium mediolanum</name>
    <dbReference type="NCBI Taxonomy" id="41986"/>
    <lineage>
        <taxon>Bacteria</taxon>
        <taxon>Bacillati</taxon>
        <taxon>Actinomycetota</taxon>
        <taxon>Actinomycetes</taxon>
        <taxon>Micrococcales</taxon>
        <taxon>Microbacteriaceae</taxon>
        <taxon>Agromyces</taxon>
    </lineage>
</organism>
<sequence>MDRMRLGYVIVYVPDVVDALEFYERGFGLPRRFLHESGDFGEVDTGAVALAFTSHRLGGSAVPVPYTPIDAADPPVGFELTLLADDVDARYAAAVSAGATPLAEPHDEPWGQRVSYVRDPFGVLVGIATPMP</sequence>
<evidence type="ECO:0000259" key="1">
    <source>
        <dbReference type="PROSITE" id="PS51819"/>
    </source>
</evidence>
<dbReference type="InterPro" id="IPR037523">
    <property type="entry name" value="VOC_core"/>
</dbReference>
<dbReference type="SUPFAM" id="SSF54593">
    <property type="entry name" value="Glyoxalase/Bleomycin resistance protein/Dihydroxybiphenyl dioxygenase"/>
    <property type="match status" value="1"/>
</dbReference>
<dbReference type="Proteomes" id="UP000610303">
    <property type="component" value="Unassembled WGS sequence"/>
</dbReference>
<gene>
    <name evidence="2" type="ORF">GCM10010196_21480</name>
</gene>
<proteinExistence type="predicted"/>
<name>A0A918FCN4_AGRME</name>
<accession>A0A918FCN4</accession>
<protein>
    <submittedName>
        <fullName evidence="2">Glyoxalase/bleomycin resistance/dioxygenase family protein</fullName>
    </submittedName>
</protein>
<reference evidence="2" key="2">
    <citation type="submission" date="2020-09" db="EMBL/GenBank/DDBJ databases">
        <authorList>
            <person name="Sun Q."/>
            <person name="Ohkuma M."/>
        </authorList>
    </citation>
    <scope>NUCLEOTIDE SEQUENCE</scope>
    <source>
        <strain evidence="2">JCM 3346</strain>
    </source>
</reference>
<keyword evidence="3" id="KW-1185">Reference proteome</keyword>
<dbReference type="CDD" id="cd07264">
    <property type="entry name" value="VOC_like"/>
    <property type="match status" value="1"/>
</dbReference>
<dbReference type="Gene3D" id="3.10.180.10">
    <property type="entry name" value="2,3-Dihydroxybiphenyl 1,2-Dioxygenase, domain 1"/>
    <property type="match status" value="1"/>
</dbReference>
<evidence type="ECO:0000313" key="3">
    <source>
        <dbReference type="Proteomes" id="UP000610303"/>
    </source>
</evidence>
<dbReference type="InterPro" id="IPR029068">
    <property type="entry name" value="Glyas_Bleomycin-R_OHBP_Dase"/>
</dbReference>
<feature type="domain" description="VOC" evidence="1">
    <location>
        <begin position="5"/>
        <end position="130"/>
    </location>
</feature>
<dbReference type="Pfam" id="PF00903">
    <property type="entry name" value="Glyoxalase"/>
    <property type="match status" value="1"/>
</dbReference>
<dbReference type="InterPro" id="IPR004360">
    <property type="entry name" value="Glyas_Fos-R_dOase_dom"/>
</dbReference>
<dbReference type="PROSITE" id="PS51819">
    <property type="entry name" value="VOC"/>
    <property type="match status" value="1"/>
</dbReference>
<dbReference type="AlphaFoldDB" id="A0A918FCN4"/>
<reference evidence="2" key="1">
    <citation type="journal article" date="2014" name="Int. J. Syst. Evol. Microbiol.">
        <title>Complete genome sequence of Corynebacterium casei LMG S-19264T (=DSM 44701T), isolated from a smear-ripened cheese.</title>
        <authorList>
            <consortium name="US DOE Joint Genome Institute (JGI-PGF)"/>
            <person name="Walter F."/>
            <person name="Albersmeier A."/>
            <person name="Kalinowski J."/>
            <person name="Ruckert C."/>
        </authorList>
    </citation>
    <scope>NUCLEOTIDE SEQUENCE</scope>
    <source>
        <strain evidence="2">JCM 3346</strain>
    </source>
</reference>